<evidence type="ECO:0000313" key="3">
    <source>
        <dbReference type="EMBL" id="RXG29708.1"/>
    </source>
</evidence>
<reference evidence="3 6" key="3">
    <citation type="submission" date="2018-07" db="EMBL/GenBank/DDBJ databases">
        <title>Leeuwenhoekiella genomics.</title>
        <authorList>
            <person name="Tahon G."/>
            <person name="Willems A."/>
        </authorList>
    </citation>
    <scope>NUCLEOTIDE SEQUENCE [LARGE SCALE GENOMIC DNA]</scope>
    <source>
        <strain evidence="3 6">LMG 24856</strain>
    </source>
</reference>
<dbReference type="InterPro" id="IPR003743">
    <property type="entry name" value="Zf-RING_7"/>
</dbReference>
<dbReference type="PANTHER" id="PTHR39082">
    <property type="entry name" value="PHOSPHOLIPASE C-BETA-2-RELATED"/>
    <property type="match status" value="1"/>
</dbReference>
<evidence type="ECO:0000313" key="4">
    <source>
        <dbReference type="EMBL" id="SHI17360.1"/>
    </source>
</evidence>
<keyword evidence="6" id="KW-1185">Reference proteome</keyword>
<evidence type="ECO:0000256" key="1">
    <source>
        <dbReference type="SAM" id="Coils"/>
    </source>
</evidence>
<dbReference type="Pfam" id="PF02591">
    <property type="entry name" value="Zn_ribbon_9"/>
    <property type="match status" value="1"/>
</dbReference>
<dbReference type="STRING" id="573501.SAMN04487999_2533"/>
<proteinExistence type="predicted"/>
<organism evidence="4 5">
    <name type="scientific">Leeuwenhoekiella palythoae</name>
    <dbReference type="NCBI Taxonomy" id="573501"/>
    <lineage>
        <taxon>Bacteria</taxon>
        <taxon>Pseudomonadati</taxon>
        <taxon>Bacteroidota</taxon>
        <taxon>Flavobacteriia</taxon>
        <taxon>Flavobacteriales</taxon>
        <taxon>Flavobacteriaceae</taxon>
        <taxon>Leeuwenhoekiella</taxon>
    </lineage>
</organism>
<evidence type="ECO:0000259" key="2">
    <source>
        <dbReference type="Pfam" id="PF02591"/>
    </source>
</evidence>
<dbReference type="Proteomes" id="UP000184240">
    <property type="component" value="Unassembled WGS sequence"/>
</dbReference>
<dbReference type="AlphaFoldDB" id="A0A1M5YZH1"/>
<dbReference type="EMBL" id="QOVN01000003">
    <property type="protein sequence ID" value="RXG29708.1"/>
    <property type="molecule type" value="Genomic_DNA"/>
</dbReference>
<name>A0A1M5YZH1_9FLAO</name>
<sequence>MQSFYQTKTPILLSIYNMAKKTEATVEEKLRALYDLQLIHSRVDTIRNVRGELPLEVEDLEDEVAGLNTRLDKLGGELSLIDDQIKAKKILIEDAKAAIKKYTEQQKNVRNNREYNSLSKEIEFQELEIQLAEKNIREFRAQIEQKNEVIDSTKERLDERKKHLKHKKDELDEILAETEKEEQALLEKGESYEEQIDERLVKAYKRIRSNVRNGLAVVAIERGASGGSFFTIPPQVQVEIAGRKKIITDEHSGRILVDEELAKEESEKMEAIFAKL</sequence>
<evidence type="ECO:0000313" key="6">
    <source>
        <dbReference type="Proteomes" id="UP000290037"/>
    </source>
</evidence>
<dbReference type="Gene3D" id="1.10.287.1490">
    <property type="match status" value="1"/>
</dbReference>
<accession>A0A1M5YZH1</accession>
<gene>
    <name evidence="3" type="ORF">DSM01_1810</name>
    <name evidence="4" type="ORF">SAMN04487999_2533</name>
</gene>
<dbReference type="PANTHER" id="PTHR39082:SF1">
    <property type="entry name" value="SCAVENGER RECEPTOR CLASS A MEMBER 3"/>
    <property type="match status" value="1"/>
</dbReference>
<feature type="coiled-coil region" evidence="1">
    <location>
        <begin position="57"/>
        <end position="195"/>
    </location>
</feature>
<dbReference type="EMBL" id="FQXT01000004">
    <property type="protein sequence ID" value="SHI17360.1"/>
    <property type="molecule type" value="Genomic_DNA"/>
</dbReference>
<dbReference type="Proteomes" id="UP000290037">
    <property type="component" value="Unassembled WGS sequence"/>
</dbReference>
<reference evidence="5" key="2">
    <citation type="submission" date="2016-11" db="EMBL/GenBank/DDBJ databases">
        <authorList>
            <person name="Varghese N."/>
            <person name="Submissions S."/>
        </authorList>
    </citation>
    <scope>NUCLEOTIDE SEQUENCE [LARGE SCALE GENOMIC DNA]</scope>
    <source>
        <strain evidence="5">DSM 19859</strain>
    </source>
</reference>
<reference evidence="4" key="1">
    <citation type="submission" date="2016-11" db="EMBL/GenBank/DDBJ databases">
        <authorList>
            <person name="Jaros S."/>
            <person name="Januszkiewicz K."/>
            <person name="Wedrychowicz H."/>
        </authorList>
    </citation>
    <scope>NUCLEOTIDE SEQUENCE [LARGE SCALE GENOMIC DNA]</scope>
    <source>
        <strain evidence="4">DSM 19859</strain>
    </source>
</reference>
<dbReference type="InterPro" id="IPR052376">
    <property type="entry name" value="Oxidative_Scav/Glycosyltrans"/>
</dbReference>
<keyword evidence="1" id="KW-0175">Coiled coil</keyword>
<protein>
    <recommendedName>
        <fullName evidence="2">C4-type zinc ribbon domain-containing protein</fullName>
    </recommendedName>
</protein>
<evidence type="ECO:0000313" key="5">
    <source>
        <dbReference type="Proteomes" id="UP000184240"/>
    </source>
</evidence>
<feature type="domain" description="C4-type zinc ribbon" evidence="2">
    <location>
        <begin position="225"/>
        <end position="256"/>
    </location>
</feature>